<organism evidence="1 2">
    <name type="scientific">Trematosphaeria pertusa</name>
    <dbReference type="NCBI Taxonomy" id="390896"/>
    <lineage>
        <taxon>Eukaryota</taxon>
        <taxon>Fungi</taxon>
        <taxon>Dikarya</taxon>
        <taxon>Ascomycota</taxon>
        <taxon>Pezizomycotina</taxon>
        <taxon>Dothideomycetes</taxon>
        <taxon>Pleosporomycetidae</taxon>
        <taxon>Pleosporales</taxon>
        <taxon>Massarineae</taxon>
        <taxon>Trematosphaeriaceae</taxon>
        <taxon>Trematosphaeria</taxon>
    </lineage>
</organism>
<evidence type="ECO:0000313" key="1">
    <source>
        <dbReference type="EMBL" id="KAF2243840.1"/>
    </source>
</evidence>
<name>A0A6A6I2P5_9PLEO</name>
<dbReference type="Proteomes" id="UP000800094">
    <property type="component" value="Unassembled WGS sequence"/>
</dbReference>
<keyword evidence="2" id="KW-1185">Reference proteome</keyword>
<evidence type="ECO:0000313" key="2">
    <source>
        <dbReference type="Proteomes" id="UP000800094"/>
    </source>
</evidence>
<dbReference type="PANTHER" id="PTHR37542">
    <property type="entry name" value="HELO DOMAIN-CONTAINING PROTEIN-RELATED"/>
    <property type="match status" value="1"/>
</dbReference>
<dbReference type="RefSeq" id="XP_033678844.1">
    <property type="nucleotide sequence ID" value="XM_033835906.1"/>
</dbReference>
<reference evidence="1" key="1">
    <citation type="journal article" date="2020" name="Stud. Mycol.">
        <title>101 Dothideomycetes genomes: a test case for predicting lifestyles and emergence of pathogens.</title>
        <authorList>
            <person name="Haridas S."/>
            <person name="Albert R."/>
            <person name="Binder M."/>
            <person name="Bloem J."/>
            <person name="Labutti K."/>
            <person name="Salamov A."/>
            <person name="Andreopoulos B."/>
            <person name="Baker S."/>
            <person name="Barry K."/>
            <person name="Bills G."/>
            <person name="Bluhm B."/>
            <person name="Cannon C."/>
            <person name="Castanera R."/>
            <person name="Culley D."/>
            <person name="Daum C."/>
            <person name="Ezra D."/>
            <person name="Gonzalez J."/>
            <person name="Henrissat B."/>
            <person name="Kuo A."/>
            <person name="Liang C."/>
            <person name="Lipzen A."/>
            <person name="Lutzoni F."/>
            <person name="Magnuson J."/>
            <person name="Mondo S."/>
            <person name="Nolan M."/>
            <person name="Ohm R."/>
            <person name="Pangilinan J."/>
            <person name="Park H.-J."/>
            <person name="Ramirez L."/>
            <person name="Alfaro M."/>
            <person name="Sun H."/>
            <person name="Tritt A."/>
            <person name="Yoshinaga Y."/>
            <person name="Zwiers L.-H."/>
            <person name="Turgeon B."/>
            <person name="Goodwin S."/>
            <person name="Spatafora J."/>
            <person name="Crous P."/>
            <person name="Grigoriev I."/>
        </authorList>
    </citation>
    <scope>NUCLEOTIDE SEQUENCE</scope>
    <source>
        <strain evidence="1">CBS 122368</strain>
    </source>
</reference>
<dbReference type="PANTHER" id="PTHR37542:SF1">
    <property type="entry name" value="PRION-INHIBITION AND PROPAGATION HELO DOMAIN-CONTAINING PROTEIN"/>
    <property type="match status" value="1"/>
</dbReference>
<dbReference type="OrthoDB" id="1911848at2759"/>
<gene>
    <name evidence="1" type="ORF">BU26DRAFT_609158</name>
</gene>
<proteinExistence type="predicted"/>
<dbReference type="AlphaFoldDB" id="A0A6A6I2P5"/>
<accession>A0A6A6I2P5</accession>
<protein>
    <recommendedName>
        <fullName evidence="3">Protein kinase domain-containing protein</fullName>
    </recommendedName>
</protein>
<dbReference type="EMBL" id="ML987204">
    <property type="protein sequence ID" value="KAF2243840.1"/>
    <property type="molecule type" value="Genomic_DNA"/>
</dbReference>
<dbReference type="GeneID" id="54589236"/>
<sequence length="508" mass="57547">MPAELVLAGLATADLVIKYGKILIELYSSFKGANAEIRERIIAVEASWNRTRLRINIIERIRDTLDERHRRVQDDILQILFTKLLAANQQASRVVREGSAKKDGKEARKWKYPLVKESIDKAIKELDNWQKMYDPSWFLILRMATPVIDEALDNDLDSTTERSNPIATARNMREAMLAFPQSVSSIFLDQASLDRAHRKNIPYSSAELAFRPLTHHSYFIIDSIPSRQGILPELLTRDVRELARRLSAADPWTFGLLPCYGVVKVYDQDTENCHGVRLSPASFDFVFSVPPELKSPRSLRDILLRPDQTISLSVRFRIACLRPEAILVFGDKERAFAATFLLGFEKFQLAFGGHSLQAGDCAWERNLYRHPQRQGLHPEDYYSMQHDIYALGVCLLEIGFWKSFVVYDEERARPLPSDLLPTGLIIKDSDDDNGNATLLKGALVDLATAKLPSRMGDKYTAVAVNCLTCLDADNPDFGDKSEFEDEDGIAIGVRYIEKVLLQLNNISI</sequence>
<evidence type="ECO:0008006" key="3">
    <source>
        <dbReference type="Google" id="ProtNLM"/>
    </source>
</evidence>